<dbReference type="PANTHER" id="PTHR43798">
    <property type="entry name" value="MONOACYLGLYCEROL LIPASE"/>
    <property type="match status" value="1"/>
</dbReference>
<dbReference type="EMBL" id="VUNQ01000090">
    <property type="protein sequence ID" value="MSU03552.1"/>
    <property type="molecule type" value="Genomic_DNA"/>
</dbReference>
<keyword evidence="2" id="KW-0378">Hydrolase</keyword>
<gene>
    <name evidence="2" type="ORF">FYJ83_19015</name>
</gene>
<organism evidence="2 3">
    <name type="scientific">Tissierella pigra</name>
    <dbReference type="NCBI Taxonomy" id="2607614"/>
    <lineage>
        <taxon>Bacteria</taxon>
        <taxon>Bacillati</taxon>
        <taxon>Bacillota</taxon>
        <taxon>Tissierellia</taxon>
        <taxon>Tissierellales</taxon>
        <taxon>Tissierellaceae</taxon>
        <taxon>Tissierella</taxon>
    </lineage>
</organism>
<dbReference type="AlphaFoldDB" id="A0A6N7XRT0"/>
<evidence type="ECO:0000313" key="3">
    <source>
        <dbReference type="Proteomes" id="UP000469523"/>
    </source>
</evidence>
<protein>
    <submittedName>
        <fullName evidence="2">Alpha/beta hydrolase</fullName>
    </submittedName>
</protein>
<accession>A0A6N7XRT0</accession>
<dbReference type="Gene3D" id="3.40.50.1820">
    <property type="entry name" value="alpha/beta hydrolase"/>
    <property type="match status" value="1"/>
</dbReference>
<proteinExistence type="predicted"/>
<dbReference type="GO" id="GO:0016020">
    <property type="term" value="C:membrane"/>
    <property type="evidence" value="ECO:0007669"/>
    <property type="project" value="TreeGrafter"/>
</dbReference>
<reference evidence="2 3" key="1">
    <citation type="submission" date="2019-09" db="EMBL/GenBank/DDBJ databases">
        <title>In-depth cultivation of the pig gut microbiome towards novel bacterial diversity and tailored functional studies.</title>
        <authorList>
            <person name="Wylensek D."/>
            <person name="Hitch T.C.A."/>
            <person name="Clavel T."/>
        </authorList>
    </citation>
    <scope>NUCLEOTIDE SEQUENCE [LARGE SCALE GENOMIC DNA]</scope>
    <source>
        <strain evidence="2 3">WCA3-693-APC-4?</strain>
    </source>
</reference>
<comment type="caution">
    <text evidence="2">The sequence shown here is derived from an EMBL/GenBank/DDBJ whole genome shotgun (WGS) entry which is preliminary data.</text>
</comment>
<keyword evidence="3" id="KW-1185">Reference proteome</keyword>
<sequence>MINIIKLTNVNGRKVEYLFKGKGENIVVIMPGMGGCIYDWLEIVDEIEKYSQVIIIHRPGVGNSELHTNGSNTGIASEDLFSLLNLLNIKERIILVGHSYGGLCVQHFARIYPEKVKSVLLVESASIYRQDKFEKLNTPISDVFSSDEVYMKLWEKYSKYTKDKLVEELKPSLSQKELNLPSEIQKELLNIYVNPNIYINQLSEIVDLRNNVINMKEMQSFPNCPLIILIEDPHYSINEMVEEGVPRIEAEKIEALAQTLSHKLKYLSDYSKIVIVNNSNHCIHETRPDIVIDAIKDLLNI</sequence>
<dbReference type="Pfam" id="PF00561">
    <property type="entry name" value="Abhydrolase_1"/>
    <property type="match status" value="1"/>
</dbReference>
<dbReference type="RefSeq" id="WP_154443105.1">
    <property type="nucleotide sequence ID" value="NZ_VUNQ01000090.1"/>
</dbReference>
<dbReference type="InterPro" id="IPR000073">
    <property type="entry name" value="AB_hydrolase_1"/>
</dbReference>
<dbReference type="InterPro" id="IPR050266">
    <property type="entry name" value="AB_hydrolase_sf"/>
</dbReference>
<feature type="domain" description="AB hydrolase-1" evidence="1">
    <location>
        <begin position="26"/>
        <end position="136"/>
    </location>
</feature>
<dbReference type="InterPro" id="IPR029058">
    <property type="entry name" value="AB_hydrolase_fold"/>
</dbReference>
<evidence type="ECO:0000313" key="2">
    <source>
        <dbReference type="EMBL" id="MSU03552.1"/>
    </source>
</evidence>
<evidence type="ECO:0000259" key="1">
    <source>
        <dbReference type="Pfam" id="PF00561"/>
    </source>
</evidence>
<dbReference type="PANTHER" id="PTHR43798:SF33">
    <property type="entry name" value="HYDROLASE, PUTATIVE (AFU_ORTHOLOGUE AFUA_2G14860)-RELATED"/>
    <property type="match status" value="1"/>
</dbReference>
<dbReference type="Proteomes" id="UP000469523">
    <property type="component" value="Unassembled WGS sequence"/>
</dbReference>
<name>A0A6N7XRT0_9FIRM</name>
<dbReference type="GO" id="GO:0016787">
    <property type="term" value="F:hydrolase activity"/>
    <property type="evidence" value="ECO:0007669"/>
    <property type="project" value="UniProtKB-KW"/>
</dbReference>
<dbReference type="SUPFAM" id="SSF53474">
    <property type="entry name" value="alpha/beta-Hydrolases"/>
    <property type="match status" value="1"/>
</dbReference>